<dbReference type="Pfam" id="PF00353">
    <property type="entry name" value="HemolysinCabind"/>
    <property type="match status" value="8"/>
</dbReference>
<evidence type="ECO:0000313" key="5">
    <source>
        <dbReference type="EMBL" id="KAA1419612.1"/>
    </source>
</evidence>
<dbReference type="GO" id="GO:0005576">
    <property type="term" value="C:extracellular region"/>
    <property type="evidence" value="ECO:0007669"/>
    <property type="project" value="UniProtKB-SubCell"/>
</dbReference>
<reference evidence="5 6" key="2">
    <citation type="submission" date="2019-09" db="EMBL/GenBank/DDBJ databases">
        <authorList>
            <person name="Jin C."/>
        </authorList>
    </citation>
    <scope>NUCLEOTIDE SEQUENCE [LARGE SCALE GENOMIC DNA]</scope>
    <source>
        <strain evidence="5 6">BN130099</strain>
    </source>
</reference>
<dbReference type="Gene3D" id="2.150.10.10">
    <property type="entry name" value="Serralysin-like metalloprotease, C-terminal"/>
    <property type="match status" value="5"/>
</dbReference>
<feature type="signal peptide" evidence="4">
    <location>
        <begin position="1"/>
        <end position="30"/>
    </location>
</feature>
<evidence type="ECO:0000256" key="1">
    <source>
        <dbReference type="ARBA" id="ARBA00004613"/>
    </source>
</evidence>
<feature type="compositionally biased region" description="Polar residues" evidence="3">
    <location>
        <begin position="673"/>
        <end position="682"/>
    </location>
</feature>
<dbReference type="InterPro" id="IPR050557">
    <property type="entry name" value="RTX_toxin/Mannuronan_C5-epim"/>
</dbReference>
<keyword evidence="2" id="KW-0964">Secreted</keyword>
<dbReference type="InterPro" id="IPR001343">
    <property type="entry name" value="Hemolysn_Ca-bd"/>
</dbReference>
<organism evidence="5 6">
    <name type="scientific">Nocardioides humilatus</name>
    <dbReference type="NCBI Taxonomy" id="2607660"/>
    <lineage>
        <taxon>Bacteria</taxon>
        <taxon>Bacillati</taxon>
        <taxon>Actinomycetota</taxon>
        <taxon>Actinomycetes</taxon>
        <taxon>Propionibacteriales</taxon>
        <taxon>Nocardioidaceae</taxon>
        <taxon>Nocardioides</taxon>
    </lineage>
</organism>
<dbReference type="AlphaFoldDB" id="A0A5B1LG14"/>
<keyword evidence="4" id="KW-0732">Signal</keyword>
<dbReference type="RefSeq" id="WP_149728955.1">
    <property type="nucleotide sequence ID" value="NZ_VUJV01000003.1"/>
</dbReference>
<protein>
    <submittedName>
        <fullName evidence="5">Calcium-binding protein</fullName>
    </submittedName>
</protein>
<name>A0A5B1LG14_9ACTN</name>
<dbReference type="SUPFAM" id="SSF51120">
    <property type="entry name" value="beta-Roll"/>
    <property type="match status" value="5"/>
</dbReference>
<dbReference type="PANTHER" id="PTHR38340">
    <property type="entry name" value="S-LAYER PROTEIN"/>
    <property type="match status" value="1"/>
</dbReference>
<dbReference type="Proteomes" id="UP000325003">
    <property type="component" value="Unassembled WGS sequence"/>
</dbReference>
<evidence type="ECO:0000256" key="2">
    <source>
        <dbReference type="ARBA" id="ARBA00022525"/>
    </source>
</evidence>
<reference evidence="5 6" key="1">
    <citation type="submission" date="2019-09" db="EMBL/GenBank/DDBJ databases">
        <title>Nocardioides panacisoli sp. nov., isolated from the soil of a ginseng field.</title>
        <authorList>
            <person name="Cho C."/>
        </authorList>
    </citation>
    <scope>NUCLEOTIDE SEQUENCE [LARGE SCALE GENOMIC DNA]</scope>
    <source>
        <strain evidence="5 6">BN130099</strain>
    </source>
</reference>
<feature type="region of interest" description="Disordered" evidence="3">
    <location>
        <begin position="669"/>
        <end position="690"/>
    </location>
</feature>
<sequence>MTIKSARTMAFAGLLGAAGVVVFAPSPAHAVAGNVQLDTGVLVINLDTTGDTVYFTEVGINVRVVADKGLTLFNGGPCSQLTFGVQCPKAAVEAFEFTGSNASDTIYANGTDVPGEFFLGSGADTMRPGHGAEFIHGEGGFDTIDYISRDNDLAVSLNGVADDGEAGEEDFVDDDIERVFGGSGNDVFTGDAGTQQFYGGYGDDILYGSVGADDTLSGDGGFDAVIYDVPASVPLAISLLDNTAKVGNAGPQSDSVFGLEMVVGGAGGDVITGDDDNNWLVGGGGTDVISGLYGDDVLYNDGALSTLDGGPGDDQLRAYQGVKKLLIGGDGEDTVDYSGYVEWDLSYEDYSGQAVKVDLDGAADDGYPGQKDKVAKDVENIAGTHFGGDELKGSSADNELYGYGGDDSLAGGGGNDLLAPQPVLLGPADHDLVNGGGGHDLVTYADGPEGIVLTLDNDANDGPAGDLDNVRSNVEDVQGSAGDDDVSGSRAANMLYGGDGADDLAGLGGNDLLDGQADGDDLSGGTGKDVVTYEDRVTELLVSLDDVVGDGEAGEDDNVGSDIEIIFGGYGEDVLIGNDGVNTIYGGGSADTLVGLGGKDLLYGDDGDDAFYGFTGLDGADKFFGGNGQDIADYRDRTGDVIVTIDGDNDDGEAGEKDTVSLDVESVIGGDGQNTLTGSDGPNTLMGGTGPDILNGLGGDDALYGFGGNDVLDGGDGAGDFADGGSGGTDTCSNAETVVSCEQLL</sequence>
<dbReference type="InterPro" id="IPR011049">
    <property type="entry name" value="Serralysin-like_metalloprot_C"/>
</dbReference>
<evidence type="ECO:0000256" key="3">
    <source>
        <dbReference type="SAM" id="MobiDB-lite"/>
    </source>
</evidence>
<comment type="subcellular location">
    <subcellularLocation>
        <location evidence="1">Secreted</location>
    </subcellularLocation>
</comment>
<feature type="chain" id="PRO_5023050771" evidence="4">
    <location>
        <begin position="31"/>
        <end position="745"/>
    </location>
</feature>
<dbReference type="PRINTS" id="PR00313">
    <property type="entry name" value="CABNDNGRPT"/>
</dbReference>
<evidence type="ECO:0000256" key="4">
    <source>
        <dbReference type="SAM" id="SignalP"/>
    </source>
</evidence>
<proteinExistence type="predicted"/>
<comment type="caution">
    <text evidence="5">The sequence shown here is derived from an EMBL/GenBank/DDBJ whole genome shotgun (WGS) entry which is preliminary data.</text>
</comment>
<dbReference type="PANTHER" id="PTHR38340:SF1">
    <property type="entry name" value="S-LAYER PROTEIN"/>
    <property type="match status" value="1"/>
</dbReference>
<keyword evidence="6" id="KW-1185">Reference proteome</keyword>
<gene>
    <name evidence="5" type="ORF">F0U44_14435</name>
</gene>
<accession>A0A5B1LG14</accession>
<dbReference type="EMBL" id="VUJV01000003">
    <property type="protein sequence ID" value="KAA1419612.1"/>
    <property type="molecule type" value="Genomic_DNA"/>
</dbReference>
<evidence type="ECO:0000313" key="6">
    <source>
        <dbReference type="Proteomes" id="UP000325003"/>
    </source>
</evidence>
<dbReference type="GO" id="GO:0005509">
    <property type="term" value="F:calcium ion binding"/>
    <property type="evidence" value="ECO:0007669"/>
    <property type="project" value="InterPro"/>
</dbReference>